<dbReference type="PIRSF" id="PIRSF005902">
    <property type="entry name" value="DNase_TatD"/>
    <property type="match status" value="1"/>
</dbReference>
<keyword evidence="6" id="KW-1185">Reference proteome</keyword>
<comment type="similarity">
    <text evidence="1">Belongs to the metallo-dependent hydrolases superfamily. TatD-type hydrolase family.</text>
</comment>
<keyword evidence="3" id="KW-0378">Hydrolase</keyword>
<dbReference type="SUPFAM" id="SSF51556">
    <property type="entry name" value="Metallo-dependent hydrolases"/>
    <property type="match status" value="1"/>
</dbReference>
<reference evidence="7" key="1">
    <citation type="submission" date="2025-08" db="UniProtKB">
        <authorList>
            <consortium name="RefSeq"/>
        </authorList>
    </citation>
    <scope>IDENTIFICATION</scope>
</reference>
<dbReference type="GO" id="GO:0046872">
    <property type="term" value="F:metal ion binding"/>
    <property type="evidence" value="ECO:0007669"/>
    <property type="project" value="UniProtKB-KW"/>
</dbReference>
<comment type="function">
    <text evidence="4">Exhibits 3'-exonuclease activities and apurinic/apyrimidinic (AP) endonuclease (in vitro). Show preferential AP endonuclease activity on double-stranded DNA substrates and 3'- exonuclease activity on single-stranded DNA.</text>
</comment>
<feature type="binding site" evidence="5">
    <location>
        <position position="11"/>
    </location>
    <ligand>
        <name>a divalent metal cation</name>
        <dbReference type="ChEBI" id="CHEBI:60240"/>
        <label>1</label>
    </ligand>
</feature>
<evidence type="ECO:0000256" key="4">
    <source>
        <dbReference type="ARBA" id="ARBA00093287"/>
    </source>
</evidence>
<dbReference type="CDD" id="cd01310">
    <property type="entry name" value="TatD_DNAse"/>
    <property type="match status" value="1"/>
</dbReference>
<dbReference type="AlphaFoldDB" id="A0A6P8R2A3"/>
<organism evidence="6 7">
    <name type="scientific">Geotrypetes seraphini</name>
    <name type="common">Gaboon caecilian</name>
    <name type="synonym">Caecilia seraphini</name>
    <dbReference type="NCBI Taxonomy" id="260995"/>
    <lineage>
        <taxon>Eukaryota</taxon>
        <taxon>Metazoa</taxon>
        <taxon>Chordata</taxon>
        <taxon>Craniata</taxon>
        <taxon>Vertebrata</taxon>
        <taxon>Euteleostomi</taxon>
        <taxon>Amphibia</taxon>
        <taxon>Gymnophiona</taxon>
        <taxon>Geotrypetes</taxon>
    </lineage>
</organism>
<evidence type="ECO:0000256" key="2">
    <source>
        <dbReference type="ARBA" id="ARBA00022723"/>
    </source>
</evidence>
<feature type="binding site" evidence="5">
    <location>
        <position position="103"/>
    </location>
    <ligand>
        <name>a divalent metal cation</name>
        <dbReference type="ChEBI" id="CHEBI:60240"/>
        <label>1</label>
    </ligand>
</feature>
<accession>A0A6P8R2A3</accession>
<evidence type="ECO:0000256" key="1">
    <source>
        <dbReference type="ARBA" id="ARBA00009275"/>
    </source>
</evidence>
<evidence type="ECO:0000256" key="3">
    <source>
        <dbReference type="ARBA" id="ARBA00022801"/>
    </source>
</evidence>
<dbReference type="PANTHER" id="PTHR46317:SF3">
    <property type="entry name" value="DEOXYRIBONUCLEASE TATDN3-RELATED"/>
    <property type="match status" value="1"/>
</dbReference>
<evidence type="ECO:0000313" key="6">
    <source>
        <dbReference type="Proteomes" id="UP000515159"/>
    </source>
</evidence>
<dbReference type="InterPro" id="IPR032466">
    <property type="entry name" value="Metal_Hydrolase"/>
</dbReference>
<feature type="binding site" evidence="5">
    <location>
        <position position="166"/>
    </location>
    <ligand>
        <name>a divalent metal cation</name>
        <dbReference type="ChEBI" id="CHEBI:60240"/>
        <label>2</label>
    </ligand>
</feature>
<sequence length="270" mass="30448">MASGFIDCHCHMTAIEFQQDVDVILEKSREAGVTALISVTEHVDEFERVLDLSERYPGFVMPCFGIHPVQSTEEGHHSVRLQDLEPVLSLFEKFQDKLVAIGEIGLDFTPWLASTSQEREEQKRVFQVQLEVAKKFDLPVNVHSRSAGRQTISFLKEQGIQNVLLHNFAGRLTAALEGVQAGYFFSFPPAVTRNDQRVKLIQHIPLENICLETDSPSLGPNHQERNVPENIKISCCYIAGVKGLPPETVREVTTKNALRLFPRVCQKLKE</sequence>
<dbReference type="GeneID" id="117356935"/>
<dbReference type="Proteomes" id="UP000515159">
    <property type="component" value="Chromosome 3"/>
</dbReference>
<dbReference type="Gene3D" id="3.20.20.140">
    <property type="entry name" value="Metal-dependent hydrolases"/>
    <property type="match status" value="1"/>
</dbReference>
<dbReference type="InterPro" id="IPR001130">
    <property type="entry name" value="TatD-like"/>
</dbReference>
<protein>
    <submittedName>
        <fullName evidence="7">Deoxyribonuclease tatdn3-A isoform X1</fullName>
    </submittedName>
</protein>
<evidence type="ECO:0000313" key="7">
    <source>
        <dbReference type="RefSeq" id="XP_033792791.1"/>
    </source>
</evidence>
<feature type="binding site" evidence="5">
    <location>
        <position position="214"/>
    </location>
    <ligand>
        <name>a divalent metal cation</name>
        <dbReference type="ChEBI" id="CHEBI:60240"/>
        <label>1</label>
    </ligand>
</feature>
<keyword evidence="2 5" id="KW-0479">Metal-binding</keyword>
<proteinExistence type="inferred from homology"/>
<evidence type="ECO:0000256" key="5">
    <source>
        <dbReference type="PIRSR" id="PIRSR005902-1"/>
    </source>
</evidence>
<dbReference type="InParanoid" id="A0A6P8R2A3"/>
<name>A0A6P8R2A3_GEOSA</name>
<feature type="binding site" evidence="5">
    <location>
        <position position="143"/>
    </location>
    <ligand>
        <name>a divalent metal cation</name>
        <dbReference type="ChEBI" id="CHEBI:60240"/>
        <label>2</label>
    </ligand>
</feature>
<dbReference type="RefSeq" id="XP_033792791.1">
    <property type="nucleotide sequence ID" value="XM_033936900.1"/>
</dbReference>
<dbReference type="OrthoDB" id="413993at2759"/>
<dbReference type="KEGG" id="gsh:117356935"/>
<dbReference type="PANTHER" id="PTHR46317">
    <property type="entry name" value="HYDROLASE OF PHP SUPERFAMILY-RELATED PROTEIN"/>
    <property type="match status" value="1"/>
</dbReference>
<dbReference type="Pfam" id="PF01026">
    <property type="entry name" value="TatD_DNase"/>
    <property type="match status" value="1"/>
</dbReference>
<gene>
    <name evidence="7" type="primary">LOC117356935</name>
</gene>
<feature type="binding site" evidence="5">
    <location>
        <position position="9"/>
    </location>
    <ligand>
        <name>a divalent metal cation</name>
        <dbReference type="ChEBI" id="CHEBI:60240"/>
        <label>1</label>
    </ligand>
</feature>
<dbReference type="GO" id="GO:0016788">
    <property type="term" value="F:hydrolase activity, acting on ester bonds"/>
    <property type="evidence" value="ECO:0007669"/>
    <property type="project" value="InterPro"/>
</dbReference>